<feature type="transmembrane region" description="Helical" evidence="6">
    <location>
        <begin position="199"/>
        <end position="220"/>
    </location>
</feature>
<keyword evidence="4 6" id="KW-1133">Transmembrane helix</keyword>
<comment type="subcellular location">
    <subcellularLocation>
        <location evidence="1">Membrane</location>
        <topology evidence="1">Multi-pass membrane protein</topology>
    </subcellularLocation>
</comment>
<evidence type="ECO:0000256" key="5">
    <source>
        <dbReference type="ARBA" id="ARBA00023136"/>
    </source>
</evidence>
<feature type="transmembrane region" description="Helical" evidence="6">
    <location>
        <begin position="277"/>
        <end position="299"/>
    </location>
</feature>
<dbReference type="GO" id="GO:0071555">
    <property type="term" value="P:cell wall organization"/>
    <property type="evidence" value="ECO:0007669"/>
    <property type="project" value="TreeGrafter"/>
</dbReference>
<dbReference type="AlphaFoldDB" id="A0A2M7W156"/>
<accession>A0A2M7W156</accession>
<evidence type="ECO:0000256" key="3">
    <source>
        <dbReference type="ARBA" id="ARBA00022692"/>
    </source>
</evidence>
<evidence type="ECO:0000256" key="6">
    <source>
        <dbReference type="SAM" id="Phobius"/>
    </source>
</evidence>
<organism evidence="7 8">
    <name type="scientific">Candidatus Dojkabacteria bacterium CG_4_10_14_0_2_um_filter_Dojkabacteria_WS6_41_15</name>
    <dbReference type="NCBI Taxonomy" id="2014249"/>
    <lineage>
        <taxon>Bacteria</taxon>
        <taxon>Candidatus Dojkabacteria</taxon>
    </lineage>
</organism>
<feature type="transmembrane region" description="Helical" evidence="6">
    <location>
        <begin position="226"/>
        <end position="244"/>
    </location>
</feature>
<feature type="transmembrane region" description="Helical" evidence="6">
    <location>
        <begin position="170"/>
        <end position="187"/>
    </location>
</feature>
<keyword evidence="3 6" id="KW-0812">Transmembrane</keyword>
<feature type="transmembrane region" description="Helical" evidence="6">
    <location>
        <begin position="135"/>
        <end position="158"/>
    </location>
</feature>
<dbReference type="GO" id="GO:0016780">
    <property type="term" value="F:phosphotransferase activity, for other substituted phosphate groups"/>
    <property type="evidence" value="ECO:0007669"/>
    <property type="project" value="InterPro"/>
</dbReference>
<feature type="transmembrane region" description="Helical" evidence="6">
    <location>
        <begin position="330"/>
        <end position="348"/>
    </location>
</feature>
<sequence length="349" mass="38552">MITSISFFMVKELALWAVIGAIAAGLWVVPLIALLYKFQFTIKHIAMPSKANEEWMKLHEKDSGTPSNGGILLWFTVPAVLLLAFSTVPLVKAAALIILLVGLYGFVDAIIDVITKNNVAFREFQNRFEWRVGKLLVSILVNIGVALLIVNVAGVTSIDFLSYTISLNNVLGIVLLAVTTTIFSYSTEIIDGIDGLSSGMYMITLVGFSLLMLAFPASFFTSADTTAMVITGVLQGVLMVYLYFNIPPARFYMGAPGAMPMGPVFLLLGLYGNMIPALLVLMLPYFIDLATSFIQLISLRFLKRKIFRIAPIHHHFEAMGWPGTKVVMRFWLFNWGIVMLAVLAQIYFG</sequence>
<feature type="transmembrane region" description="Helical" evidence="6">
    <location>
        <begin position="71"/>
        <end position="88"/>
    </location>
</feature>
<proteinExistence type="predicted"/>
<dbReference type="PANTHER" id="PTHR22926:SF5">
    <property type="entry name" value="PHOSPHO-N-ACETYLMURAMOYL-PENTAPEPTIDE-TRANSFERASE HOMOLOG"/>
    <property type="match status" value="1"/>
</dbReference>
<evidence type="ECO:0000256" key="4">
    <source>
        <dbReference type="ARBA" id="ARBA00022989"/>
    </source>
</evidence>
<evidence type="ECO:0008006" key="9">
    <source>
        <dbReference type="Google" id="ProtNLM"/>
    </source>
</evidence>
<dbReference type="Proteomes" id="UP000228952">
    <property type="component" value="Unassembled WGS sequence"/>
</dbReference>
<evidence type="ECO:0000313" key="7">
    <source>
        <dbReference type="EMBL" id="PJA12881.1"/>
    </source>
</evidence>
<dbReference type="GO" id="GO:0044038">
    <property type="term" value="P:cell wall macromolecule biosynthetic process"/>
    <property type="evidence" value="ECO:0007669"/>
    <property type="project" value="TreeGrafter"/>
</dbReference>
<dbReference type="Pfam" id="PF00953">
    <property type="entry name" value="Glycos_transf_4"/>
    <property type="match status" value="1"/>
</dbReference>
<dbReference type="PANTHER" id="PTHR22926">
    <property type="entry name" value="PHOSPHO-N-ACETYLMURAMOYL-PENTAPEPTIDE-TRANSFERASE"/>
    <property type="match status" value="1"/>
</dbReference>
<dbReference type="GO" id="GO:0005886">
    <property type="term" value="C:plasma membrane"/>
    <property type="evidence" value="ECO:0007669"/>
    <property type="project" value="TreeGrafter"/>
</dbReference>
<evidence type="ECO:0000313" key="8">
    <source>
        <dbReference type="Proteomes" id="UP000228952"/>
    </source>
</evidence>
<feature type="transmembrane region" description="Helical" evidence="6">
    <location>
        <begin position="13"/>
        <end position="36"/>
    </location>
</feature>
<keyword evidence="2" id="KW-0808">Transferase</keyword>
<feature type="transmembrane region" description="Helical" evidence="6">
    <location>
        <begin position="94"/>
        <end position="114"/>
    </location>
</feature>
<gene>
    <name evidence="7" type="ORF">COX64_04115</name>
</gene>
<keyword evidence="5 6" id="KW-0472">Membrane</keyword>
<protein>
    <recommendedName>
        <fullName evidence="9">Phospho-N-acetylmuramoyl-pentapeptide-transferase</fullName>
    </recommendedName>
</protein>
<name>A0A2M7W156_9BACT</name>
<reference evidence="8" key="1">
    <citation type="submission" date="2017-09" db="EMBL/GenBank/DDBJ databases">
        <title>Depth-based differentiation of microbial function through sediment-hosted aquifers and enrichment of novel symbionts in the deep terrestrial subsurface.</title>
        <authorList>
            <person name="Probst A.J."/>
            <person name="Ladd B."/>
            <person name="Jarett J.K."/>
            <person name="Geller-Mcgrath D.E."/>
            <person name="Sieber C.M.K."/>
            <person name="Emerson J.B."/>
            <person name="Anantharaman K."/>
            <person name="Thomas B.C."/>
            <person name="Malmstrom R."/>
            <person name="Stieglmeier M."/>
            <person name="Klingl A."/>
            <person name="Woyke T."/>
            <person name="Ryan C.M."/>
            <person name="Banfield J.F."/>
        </authorList>
    </citation>
    <scope>NUCLEOTIDE SEQUENCE [LARGE SCALE GENOMIC DNA]</scope>
</reference>
<evidence type="ECO:0000256" key="1">
    <source>
        <dbReference type="ARBA" id="ARBA00004141"/>
    </source>
</evidence>
<dbReference type="InterPro" id="IPR000715">
    <property type="entry name" value="Glycosyl_transferase_4"/>
</dbReference>
<comment type="caution">
    <text evidence="7">The sequence shown here is derived from an EMBL/GenBank/DDBJ whole genome shotgun (WGS) entry which is preliminary data.</text>
</comment>
<evidence type="ECO:0000256" key="2">
    <source>
        <dbReference type="ARBA" id="ARBA00022679"/>
    </source>
</evidence>
<feature type="transmembrane region" description="Helical" evidence="6">
    <location>
        <begin position="251"/>
        <end position="271"/>
    </location>
</feature>
<dbReference type="EMBL" id="PFQB01000101">
    <property type="protein sequence ID" value="PJA12881.1"/>
    <property type="molecule type" value="Genomic_DNA"/>
</dbReference>